<dbReference type="EMBL" id="LSSM01002459">
    <property type="protein sequence ID" value="OMJ21620.1"/>
    <property type="molecule type" value="Genomic_DNA"/>
</dbReference>
<evidence type="ECO:0000313" key="1">
    <source>
        <dbReference type="EMBL" id="OMJ21620.1"/>
    </source>
</evidence>
<proteinExistence type="predicted"/>
<protein>
    <submittedName>
        <fullName evidence="1">Uncharacterized protein</fullName>
    </submittedName>
</protein>
<gene>
    <name evidence="1" type="ORF">AYI69_g5735</name>
</gene>
<sequence length="176" mass="20337">MLYLQLFFTIVRTIIETLEQQVQTLTEALKNLQSESNPSNETDVTKVEIICATDIESYKYGTWDIDPDNHDWFGEHVWDCKLASQSAFNKTIKPGRKENKDDKPISEAEQQIIDLLRIGLYLEEISRILINISDPSESNAKNFDQKINRSYQDLLKLGLSYAHKWKSTRRAAIAAR</sequence>
<evidence type="ECO:0000313" key="2">
    <source>
        <dbReference type="Proteomes" id="UP000187429"/>
    </source>
</evidence>
<reference evidence="2" key="1">
    <citation type="submission" date="2017-01" db="EMBL/GenBank/DDBJ databases">
        <authorList>
            <person name="Wang Y."/>
            <person name="White M."/>
            <person name="Kvist S."/>
            <person name="Moncalvo J.-M."/>
        </authorList>
    </citation>
    <scope>NUCLEOTIDE SEQUENCE [LARGE SCALE GENOMIC DNA]</scope>
    <source>
        <strain evidence="2">ID-206-W2</strain>
    </source>
</reference>
<dbReference type="Proteomes" id="UP000187429">
    <property type="component" value="Unassembled WGS sequence"/>
</dbReference>
<name>A0A1R1Y456_9FUNG</name>
<dbReference type="AlphaFoldDB" id="A0A1R1Y456"/>
<comment type="caution">
    <text evidence="1">The sequence shown here is derived from an EMBL/GenBank/DDBJ whole genome shotgun (WGS) entry which is preliminary data.</text>
</comment>
<keyword evidence="2" id="KW-1185">Reference proteome</keyword>
<accession>A0A1R1Y456</accession>
<organism evidence="1 2">
    <name type="scientific">Smittium culicis</name>
    <dbReference type="NCBI Taxonomy" id="133412"/>
    <lineage>
        <taxon>Eukaryota</taxon>
        <taxon>Fungi</taxon>
        <taxon>Fungi incertae sedis</taxon>
        <taxon>Zoopagomycota</taxon>
        <taxon>Kickxellomycotina</taxon>
        <taxon>Harpellomycetes</taxon>
        <taxon>Harpellales</taxon>
        <taxon>Legeriomycetaceae</taxon>
        <taxon>Smittium</taxon>
    </lineage>
</organism>
<dbReference type="OrthoDB" id="5588572at2759"/>